<dbReference type="InterPro" id="IPR044147">
    <property type="entry name" value="UdgB-like"/>
</dbReference>
<feature type="domain" description="Uracil-DNA glycosylase-like" evidence="10">
    <location>
        <begin position="38"/>
        <end position="205"/>
    </location>
</feature>
<organism evidence="11 12">
    <name type="scientific">Phyllobacterium leguminum</name>
    <dbReference type="NCBI Taxonomy" id="314237"/>
    <lineage>
        <taxon>Bacteria</taxon>
        <taxon>Pseudomonadati</taxon>
        <taxon>Pseudomonadota</taxon>
        <taxon>Alphaproteobacteria</taxon>
        <taxon>Hyphomicrobiales</taxon>
        <taxon>Phyllobacteriaceae</taxon>
        <taxon>Phyllobacterium</taxon>
    </lineage>
</organism>
<sequence length="213" mass="23635">MICEPSPDCAICPRLHAFLAEWREKEPGWHNAPVPPFLPVGSDETVELLIVGLAPGLRGANRTGRPFTGDYAGDLLYRTLGDFGFARGKFEARPDDSLKLEGTAIVNAVRCVPPENKPTATEINHCRQFLVPAIRRFPHLRAIVTLGTIAHQSTIRALGQPVSKHPFGHGRMSIVDGIRVFSSYHCSRYNTNTGVLTEEMFRDVFRAVREFLG</sequence>
<evidence type="ECO:0000256" key="3">
    <source>
        <dbReference type="ARBA" id="ARBA00022763"/>
    </source>
</evidence>
<dbReference type="OrthoDB" id="9787663at2"/>
<keyword evidence="4" id="KW-0378">Hydrolase</keyword>
<dbReference type="GO" id="GO:0051539">
    <property type="term" value="F:4 iron, 4 sulfur cluster binding"/>
    <property type="evidence" value="ECO:0007669"/>
    <property type="project" value="UniProtKB-KW"/>
</dbReference>
<comment type="similarity">
    <text evidence="8">Belongs to the uracil-DNA glycosylase (UDG) superfamily. Type 5 (UDGb) family.</text>
</comment>
<dbReference type="InterPro" id="IPR051536">
    <property type="entry name" value="UDG_Type-4/5"/>
</dbReference>
<evidence type="ECO:0000256" key="6">
    <source>
        <dbReference type="ARBA" id="ARBA00023014"/>
    </source>
</evidence>
<dbReference type="Gene3D" id="3.40.470.10">
    <property type="entry name" value="Uracil-DNA glycosylase-like domain"/>
    <property type="match status" value="1"/>
</dbReference>
<keyword evidence="6" id="KW-0411">Iron-sulfur</keyword>
<dbReference type="EMBL" id="QJTF01000007">
    <property type="protein sequence ID" value="PYE88447.1"/>
    <property type="molecule type" value="Genomic_DNA"/>
</dbReference>
<protein>
    <recommendedName>
        <fullName evidence="9">Type-5 uracil-DNA glycosylase</fullName>
    </recommendedName>
</protein>
<evidence type="ECO:0000256" key="2">
    <source>
        <dbReference type="ARBA" id="ARBA00022723"/>
    </source>
</evidence>
<evidence type="ECO:0000256" key="9">
    <source>
        <dbReference type="ARBA" id="ARBA00023887"/>
    </source>
</evidence>
<proteinExistence type="inferred from homology"/>
<evidence type="ECO:0000256" key="5">
    <source>
        <dbReference type="ARBA" id="ARBA00023004"/>
    </source>
</evidence>
<dbReference type="GO" id="GO:0033958">
    <property type="term" value="F:DNA-deoxyinosine glycosylase activity"/>
    <property type="evidence" value="ECO:0007669"/>
    <property type="project" value="InterPro"/>
</dbReference>
<dbReference type="SMART" id="SM00986">
    <property type="entry name" value="UDG"/>
    <property type="match status" value="1"/>
</dbReference>
<name>A0A318T7J7_9HYPH</name>
<evidence type="ECO:0000256" key="1">
    <source>
        <dbReference type="ARBA" id="ARBA00022485"/>
    </source>
</evidence>
<dbReference type="Proteomes" id="UP000247454">
    <property type="component" value="Unassembled WGS sequence"/>
</dbReference>
<dbReference type="AlphaFoldDB" id="A0A318T7J7"/>
<dbReference type="CDD" id="cd10031">
    <property type="entry name" value="UDG-F5_TTUDGB_like"/>
    <property type="match status" value="1"/>
</dbReference>
<dbReference type="GO" id="GO:0046872">
    <property type="term" value="F:metal ion binding"/>
    <property type="evidence" value="ECO:0007669"/>
    <property type="project" value="UniProtKB-KW"/>
</dbReference>
<dbReference type="GO" id="GO:0006284">
    <property type="term" value="P:base-excision repair"/>
    <property type="evidence" value="ECO:0007669"/>
    <property type="project" value="InterPro"/>
</dbReference>
<comment type="caution">
    <text evidence="11">The sequence shown here is derived from an EMBL/GenBank/DDBJ whole genome shotgun (WGS) entry which is preliminary data.</text>
</comment>
<dbReference type="SUPFAM" id="SSF52141">
    <property type="entry name" value="Uracil-DNA glycosylase-like"/>
    <property type="match status" value="1"/>
</dbReference>
<keyword evidence="7" id="KW-0234">DNA repair</keyword>
<dbReference type="SMART" id="SM00987">
    <property type="entry name" value="UreE_C"/>
    <property type="match status" value="1"/>
</dbReference>
<evidence type="ECO:0000256" key="8">
    <source>
        <dbReference type="ARBA" id="ARBA00023779"/>
    </source>
</evidence>
<dbReference type="PANTHER" id="PTHR33693">
    <property type="entry name" value="TYPE-5 URACIL-DNA GLYCOSYLASE"/>
    <property type="match status" value="1"/>
</dbReference>
<evidence type="ECO:0000313" key="12">
    <source>
        <dbReference type="Proteomes" id="UP000247454"/>
    </source>
</evidence>
<reference evidence="11 12" key="1">
    <citation type="submission" date="2018-06" db="EMBL/GenBank/DDBJ databases">
        <title>Genomic Encyclopedia of Type Strains, Phase III (KMG-III): the genomes of soil and plant-associated and newly described type strains.</title>
        <authorList>
            <person name="Whitman W."/>
        </authorList>
    </citation>
    <scope>NUCLEOTIDE SEQUENCE [LARGE SCALE GENOMIC DNA]</scope>
    <source>
        <strain evidence="11 12">ORS 1419</strain>
    </source>
</reference>
<evidence type="ECO:0000256" key="7">
    <source>
        <dbReference type="ARBA" id="ARBA00023204"/>
    </source>
</evidence>
<evidence type="ECO:0000256" key="4">
    <source>
        <dbReference type="ARBA" id="ARBA00022801"/>
    </source>
</evidence>
<keyword evidence="2" id="KW-0479">Metal-binding</keyword>
<keyword evidence="1" id="KW-0004">4Fe-4S</keyword>
<dbReference type="Pfam" id="PF03167">
    <property type="entry name" value="UDG"/>
    <property type="match status" value="1"/>
</dbReference>
<keyword evidence="5" id="KW-0408">Iron</keyword>
<dbReference type="InterPro" id="IPR036895">
    <property type="entry name" value="Uracil-DNA_glycosylase-like_sf"/>
</dbReference>
<dbReference type="PANTHER" id="PTHR33693:SF3">
    <property type="entry name" value="TYPE-5 URACIL-DNA GLYCOSYLASE"/>
    <property type="match status" value="1"/>
</dbReference>
<gene>
    <name evidence="11" type="ORF">C7477_10790</name>
</gene>
<evidence type="ECO:0000313" key="11">
    <source>
        <dbReference type="EMBL" id="PYE88447.1"/>
    </source>
</evidence>
<keyword evidence="3" id="KW-0227">DNA damage</keyword>
<keyword evidence="12" id="KW-1185">Reference proteome</keyword>
<dbReference type="RefSeq" id="WP_110750810.1">
    <property type="nucleotide sequence ID" value="NZ_QJTF01000007.1"/>
</dbReference>
<dbReference type="InterPro" id="IPR005122">
    <property type="entry name" value="Uracil-DNA_glycosylase-like"/>
</dbReference>
<dbReference type="GO" id="GO:0004844">
    <property type="term" value="F:uracil DNA N-glycosylase activity"/>
    <property type="evidence" value="ECO:0007669"/>
    <property type="project" value="InterPro"/>
</dbReference>
<accession>A0A318T7J7</accession>
<evidence type="ECO:0000259" key="10">
    <source>
        <dbReference type="SMART" id="SM00986"/>
    </source>
</evidence>